<name>A0A7W6CIX5_9SPHN</name>
<evidence type="ECO:0000313" key="2">
    <source>
        <dbReference type="Proteomes" id="UP000548867"/>
    </source>
</evidence>
<evidence type="ECO:0000313" key="1">
    <source>
        <dbReference type="EMBL" id="MBB3957329.1"/>
    </source>
</evidence>
<dbReference type="EMBL" id="JACIDX010000022">
    <property type="protein sequence ID" value="MBB3957329.1"/>
    <property type="molecule type" value="Genomic_DNA"/>
</dbReference>
<sequence length="36" mass="3708">MGQDAIHALFGAGGLIESDWVPNAEDVALIAEGLAR</sequence>
<dbReference type="AlphaFoldDB" id="A0A7W6CIX5"/>
<comment type="caution">
    <text evidence="1">The sequence shown here is derived from an EMBL/GenBank/DDBJ whole genome shotgun (WGS) entry which is preliminary data.</text>
</comment>
<proteinExistence type="predicted"/>
<keyword evidence="2" id="KW-1185">Reference proteome</keyword>
<reference evidence="1 2" key="1">
    <citation type="submission" date="2020-08" db="EMBL/GenBank/DDBJ databases">
        <title>Genomic Encyclopedia of Type Strains, Phase IV (KMG-IV): sequencing the most valuable type-strain genomes for metagenomic binning, comparative biology and taxonomic classification.</title>
        <authorList>
            <person name="Goeker M."/>
        </authorList>
    </citation>
    <scope>NUCLEOTIDE SEQUENCE [LARGE SCALE GENOMIC DNA]</scope>
    <source>
        <strain evidence="1 2">DSM 27057</strain>
    </source>
</reference>
<dbReference type="Proteomes" id="UP000548867">
    <property type="component" value="Unassembled WGS sequence"/>
</dbReference>
<accession>A0A7W6CIX5</accession>
<protein>
    <submittedName>
        <fullName evidence="1">Uncharacterized protein</fullName>
    </submittedName>
</protein>
<gene>
    <name evidence="1" type="ORF">GGR38_004303</name>
</gene>
<organism evidence="1 2">
    <name type="scientific">Novosphingobium sediminicola</name>
    <dbReference type="NCBI Taxonomy" id="563162"/>
    <lineage>
        <taxon>Bacteria</taxon>
        <taxon>Pseudomonadati</taxon>
        <taxon>Pseudomonadota</taxon>
        <taxon>Alphaproteobacteria</taxon>
        <taxon>Sphingomonadales</taxon>
        <taxon>Sphingomonadaceae</taxon>
        <taxon>Novosphingobium</taxon>
    </lineage>
</organism>